<evidence type="ECO:0000313" key="1">
    <source>
        <dbReference type="EMBL" id="UJO20324.1"/>
    </source>
</evidence>
<reference evidence="1" key="1">
    <citation type="submission" date="2021-12" db="EMBL/GenBank/DDBJ databases">
        <authorList>
            <person name="Zaccaron A."/>
            <person name="Stergiopoulos I."/>
        </authorList>
    </citation>
    <scope>NUCLEOTIDE SEQUENCE</scope>
    <source>
        <strain evidence="1">Race5_Kim</strain>
    </source>
</reference>
<dbReference type="Proteomes" id="UP000756132">
    <property type="component" value="Chromosome 7"/>
</dbReference>
<accession>A0A9Q8PD26</accession>
<reference evidence="1" key="2">
    <citation type="journal article" date="2022" name="Microb. Genom.">
        <title>A chromosome-scale genome assembly of the tomato pathogen Cladosporium fulvum reveals a compartmentalized genome architecture and the presence of a dispensable chromosome.</title>
        <authorList>
            <person name="Zaccaron A.Z."/>
            <person name="Chen L.H."/>
            <person name="Samaras A."/>
            <person name="Stergiopoulos I."/>
        </authorList>
    </citation>
    <scope>NUCLEOTIDE SEQUENCE</scope>
    <source>
        <strain evidence="1">Race5_Kim</strain>
    </source>
</reference>
<sequence>MALPHGFIENFGNVSMNSQAENASTRELLQRHIWTFHYPSAEILEYPERFLVDCPSQYEMRSEPRPLETLSEQETPLFAIFPLGPPPARLEVPGDNIIGRLLAWGDSLYSRGAGITELHVAKRWRKSGFSWGIRVKSPLGAAPVQVCEFSEDEWQILIDHADEFEWLALLRGLVTRASDRAWYHVQDRIGELQAQNQIEYMRDQWNERSPRPAILLLENTLRYADDNGYLIDWRTPLSEVFARPLQLPCGHVMDMSDLDYYNLSDEMCHEIPCEDCGNPIFMRCDLRELQLGRDKEDLRTFVLSNRTWTNLTQDFKYQVMTMNVEAKVLFLAVHATFESFKVPSLISPGALCFVNQPETRVALAELKSFLYTNTTALTGTPSQLLDGLLQKAMSASVGQAKTLADIEAVPGWQEALRACMIRAINFLLHRNCITTSERHRGLHRHAGGVLYYSARSWTSTQVSEDLAQDEYDEYYGGMQEVPATVNDIDAMMGDASM</sequence>
<proteinExistence type="predicted"/>
<gene>
    <name evidence="1" type="ORF">CLAFUR5_10466</name>
</gene>
<dbReference type="GeneID" id="71990344"/>
<dbReference type="KEGG" id="ffu:CLAFUR5_10466"/>
<name>A0A9Q8PD26_PASFU</name>
<dbReference type="AlphaFoldDB" id="A0A9Q8PD26"/>
<dbReference type="EMBL" id="CP090169">
    <property type="protein sequence ID" value="UJO20324.1"/>
    <property type="molecule type" value="Genomic_DNA"/>
</dbReference>
<dbReference type="RefSeq" id="XP_047764690.1">
    <property type="nucleotide sequence ID" value="XM_047909614.1"/>
</dbReference>
<evidence type="ECO:0000313" key="2">
    <source>
        <dbReference type="Proteomes" id="UP000756132"/>
    </source>
</evidence>
<protein>
    <submittedName>
        <fullName evidence="1">Uncharacterized protein</fullName>
    </submittedName>
</protein>
<organism evidence="1 2">
    <name type="scientific">Passalora fulva</name>
    <name type="common">Tomato leaf mold</name>
    <name type="synonym">Cladosporium fulvum</name>
    <dbReference type="NCBI Taxonomy" id="5499"/>
    <lineage>
        <taxon>Eukaryota</taxon>
        <taxon>Fungi</taxon>
        <taxon>Dikarya</taxon>
        <taxon>Ascomycota</taxon>
        <taxon>Pezizomycotina</taxon>
        <taxon>Dothideomycetes</taxon>
        <taxon>Dothideomycetidae</taxon>
        <taxon>Mycosphaerellales</taxon>
        <taxon>Mycosphaerellaceae</taxon>
        <taxon>Fulvia</taxon>
    </lineage>
</organism>
<keyword evidence="2" id="KW-1185">Reference proteome</keyword>